<dbReference type="InterPro" id="IPR019734">
    <property type="entry name" value="TPR_rpt"/>
</dbReference>
<evidence type="ECO:0000313" key="2">
    <source>
        <dbReference type="EMBL" id="MUV12981.1"/>
    </source>
</evidence>
<gene>
    <name evidence="2" type="ORF">GN331_02030</name>
</gene>
<dbReference type="Gene3D" id="1.25.40.10">
    <property type="entry name" value="Tetratricopeptide repeat domain"/>
    <property type="match status" value="2"/>
</dbReference>
<accession>A0A7C9LFF4</accession>
<evidence type="ECO:0000313" key="3">
    <source>
        <dbReference type="Proteomes" id="UP000479692"/>
    </source>
</evidence>
<keyword evidence="1" id="KW-0732">Signal</keyword>
<organism evidence="2 3">
    <name type="scientific">Noviluteimonas gilva</name>
    <dbReference type="NCBI Taxonomy" id="2682097"/>
    <lineage>
        <taxon>Bacteria</taxon>
        <taxon>Pseudomonadati</taxon>
        <taxon>Pseudomonadota</taxon>
        <taxon>Gammaproteobacteria</taxon>
        <taxon>Lysobacterales</taxon>
        <taxon>Lysobacteraceae</taxon>
        <taxon>Noviluteimonas</taxon>
    </lineage>
</organism>
<protein>
    <recommendedName>
        <fullName evidence="4">Tetratricopeptide repeat protein</fullName>
    </recommendedName>
</protein>
<reference evidence="2 3" key="1">
    <citation type="submission" date="2019-12" db="EMBL/GenBank/DDBJ databases">
        <authorList>
            <person name="Xu J."/>
        </authorList>
    </citation>
    <scope>NUCLEOTIDE SEQUENCE [LARGE SCALE GENOMIC DNA]</scope>
    <source>
        <strain evidence="2 3">HX-5-24</strain>
    </source>
</reference>
<feature type="chain" id="PRO_5028917726" description="Tetratricopeptide repeat protein" evidence="1">
    <location>
        <begin position="32"/>
        <end position="557"/>
    </location>
</feature>
<keyword evidence="3" id="KW-1185">Reference proteome</keyword>
<dbReference type="Proteomes" id="UP000479692">
    <property type="component" value="Unassembled WGS sequence"/>
</dbReference>
<evidence type="ECO:0008006" key="4">
    <source>
        <dbReference type="Google" id="ProtNLM"/>
    </source>
</evidence>
<dbReference type="SUPFAM" id="SSF48452">
    <property type="entry name" value="TPR-like"/>
    <property type="match status" value="2"/>
</dbReference>
<feature type="signal peptide" evidence="1">
    <location>
        <begin position="1"/>
        <end position="31"/>
    </location>
</feature>
<proteinExistence type="predicted"/>
<dbReference type="RefSeq" id="WP_156639876.1">
    <property type="nucleotide sequence ID" value="NZ_WOXT01000001.1"/>
</dbReference>
<sequence>MSPGTGVKLMRYALLAAAVAALVLAGCEANAPKQAATTPAPPLFENFGQLHRDIGTPVPAAQRYFDQGMRLMYGFNHQAAGNAFAYAAQLDPLCAMCVWGQALVLGPNINLPMSPDLAPQATALAKKALSLADNAKPADRALIEALAKRYADPSPADRAPLDKAYAEAMGNVVAQFPDDDDAQAMYAEALMDLTPWNYWTSGKPNADTPKIIGAIETVLKRNPQHIGAIHYYIHAVEASDDPARAEALADTLGNLAPGSGHLVHMPAHIYIRTGRYNDATLANFRASTADKDFLAVCKGSNGMYPLGYVPHNWHFATLSAGLMGARALATQATEQTIQRADMAQLDALTFMQHYVVVPMQTEVRFGQWDTILARTQPPAPQPYPTGIWHFARGMAQLRTGNMAEAQKELAALQQLADDPAMAKLMLGTTNYAGDLLKVGAGVLRGEIASSQGKHDEAIASLREAAKIEDRLIYNEPADWPLPVSNYLGNALLRAKRPADAMAAFENDLQKFPKNGWGLFGLAQAQEAMGNKQAATETRKQFQTAWQWSDTQLQAAVF</sequence>
<dbReference type="Pfam" id="PF13181">
    <property type="entry name" value="TPR_8"/>
    <property type="match status" value="1"/>
</dbReference>
<dbReference type="InterPro" id="IPR011990">
    <property type="entry name" value="TPR-like_helical_dom_sf"/>
</dbReference>
<dbReference type="AlphaFoldDB" id="A0A7C9LFF4"/>
<dbReference type="PANTHER" id="PTHR45588">
    <property type="entry name" value="TPR DOMAIN-CONTAINING PROTEIN"/>
    <property type="match status" value="1"/>
</dbReference>
<evidence type="ECO:0000256" key="1">
    <source>
        <dbReference type="SAM" id="SignalP"/>
    </source>
</evidence>
<dbReference type="EMBL" id="WOXT01000001">
    <property type="protein sequence ID" value="MUV12981.1"/>
    <property type="molecule type" value="Genomic_DNA"/>
</dbReference>
<comment type="caution">
    <text evidence="2">The sequence shown here is derived from an EMBL/GenBank/DDBJ whole genome shotgun (WGS) entry which is preliminary data.</text>
</comment>
<name>A0A7C9LFF4_9GAMM</name>
<dbReference type="PANTHER" id="PTHR45588:SF1">
    <property type="entry name" value="WW DOMAIN-CONTAINING PROTEIN"/>
    <property type="match status" value="1"/>
</dbReference>